<dbReference type="EMBL" id="MLYV02001076">
    <property type="protein sequence ID" value="PSR73401.1"/>
    <property type="molecule type" value="Genomic_DNA"/>
</dbReference>
<keyword evidence="3" id="KW-1185">Reference proteome</keyword>
<feature type="region of interest" description="Disordered" evidence="1">
    <location>
        <begin position="154"/>
        <end position="182"/>
    </location>
</feature>
<dbReference type="Proteomes" id="UP000186601">
    <property type="component" value="Unassembled WGS sequence"/>
</dbReference>
<comment type="caution">
    <text evidence="2">The sequence shown here is derived from an EMBL/GenBank/DDBJ whole genome shotgun (WGS) entry which is preliminary data.</text>
</comment>
<sequence length="212" mass="23441">MRARHRHGIAVRPTNGVRQMTVILIPPLKTGNVEGGEMIMTNEMLDHGDLHEIRVLVDNGRTVTSRSMSDPITKSRGRRDMRGREIQVLVDGHQRKNNLDSAVTDVNLALILTTDVMILGVGVNAETRILRSGDKTMAGLLDGVQLLTILHNMGQPQTSRNPKRTNVPGIQSVKKPRGNKEKITPIDMAGDIREKNKLEKSDFVIGGMTMDL</sequence>
<protein>
    <submittedName>
        <fullName evidence="2">Uncharacterized protein</fullName>
    </submittedName>
</protein>
<evidence type="ECO:0000256" key="1">
    <source>
        <dbReference type="SAM" id="MobiDB-lite"/>
    </source>
</evidence>
<accession>A0A2R6NM06</accession>
<dbReference type="AlphaFoldDB" id="A0A2R6NM06"/>
<evidence type="ECO:0000313" key="2">
    <source>
        <dbReference type="EMBL" id="PSR73401.1"/>
    </source>
</evidence>
<organism evidence="2 3">
    <name type="scientific">Hermanssonia centrifuga</name>
    <dbReference type="NCBI Taxonomy" id="98765"/>
    <lineage>
        <taxon>Eukaryota</taxon>
        <taxon>Fungi</taxon>
        <taxon>Dikarya</taxon>
        <taxon>Basidiomycota</taxon>
        <taxon>Agaricomycotina</taxon>
        <taxon>Agaricomycetes</taxon>
        <taxon>Polyporales</taxon>
        <taxon>Meruliaceae</taxon>
        <taxon>Hermanssonia</taxon>
    </lineage>
</organism>
<proteinExistence type="predicted"/>
<evidence type="ECO:0000313" key="3">
    <source>
        <dbReference type="Proteomes" id="UP000186601"/>
    </source>
</evidence>
<reference evidence="2 3" key="1">
    <citation type="submission" date="2018-02" db="EMBL/GenBank/DDBJ databases">
        <title>Genome sequence of the basidiomycete white-rot fungus Phlebia centrifuga.</title>
        <authorList>
            <person name="Granchi Z."/>
            <person name="Peng M."/>
            <person name="de Vries R.P."/>
            <person name="Hilden K."/>
            <person name="Makela M.R."/>
            <person name="Grigoriev I."/>
            <person name="Riley R."/>
        </authorList>
    </citation>
    <scope>NUCLEOTIDE SEQUENCE [LARGE SCALE GENOMIC DNA]</scope>
    <source>
        <strain evidence="2 3">FBCC195</strain>
    </source>
</reference>
<gene>
    <name evidence="2" type="ORF">PHLCEN_2v10693</name>
</gene>
<name>A0A2R6NM06_9APHY</name>